<dbReference type="RefSeq" id="WP_267668885.1">
    <property type="nucleotide sequence ID" value="NZ_CP113123.1"/>
</dbReference>
<sequence>MYFQTLKDLQKHYEEDGDLNSSKKVELTTSVMKLDTWLSSIGRRQAMQINPLQFAEDEHVNWGVATRLFKRLTQKQFFDVYYRYWNEDTGDLLITETDRDKLIKMDRVFDKYTEEYLPVDPDLIETVFQLLERIDPSESVKVSRHIDAPRYSNETIESNEDKADGVVG</sequence>
<organism evidence="1 2">
    <name type="scientific">Levilactobacillus brevis</name>
    <name type="common">Lactobacillus brevis</name>
    <dbReference type="NCBI Taxonomy" id="1580"/>
    <lineage>
        <taxon>Bacteria</taxon>
        <taxon>Bacillati</taxon>
        <taxon>Bacillota</taxon>
        <taxon>Bacilli</taxon>
        <taxon>Lactobacillales</taxon>
        <taxon>Lactobacillaceae</taxon>
        <taxon>Levilactobacillus</taxon>
    </lineage>
</organism>
<evidence type="ECO:0000313" key="1">
    <source>
        <dbReference type="EMBL" id="WAD03179.1"/>
    </source>
</evidence>
<dbReference type="Proteomes" id="UP001164768">
    <property type="component" value="Plasmid pBRV434"/>
</dbReference>
<dbReference type="EMBL" id="CP113123">
    <property type="protein sequence ID" value="WAD03179.1"/>
    <property type="molecule type" value="Genomic_DNA"/>
</dbReference>
<protein>
    <submittedName>
        <fullName evidence="1">Uncharacterized protein</fullName>
    </submittedName>
</protein>
<reference evidence="1" key="1">
    <citation type="submission" date="2022-11" db="EMBL/GenBank/DDBJ databases">
        <title>Whole genome sequence of Levilactobacillus brevis SMB091.</title>
        <authorList>
            <person name="Kim J.-M."/>
            <person name="Kim O.-C."/>
            <person name="Choi Y.H."/>
            <person name="Han N.S."/>
            <person name="Hurh B."/>
        </authorList>
    </citation>
    <scope>NUCLEOTIDE SEQUENCE</scope>
    <source>
        <strain evidence="1">SMB091</strain>
        <plasmid evidence="1">pBRV434</plasmid>
    </source>
</reference>
<dbReference type="AlphaFoldDB" id="A0AB38X8Y1"/>
<accession>A0AB38X8Y1</accession>
<evidence type="ECO:0000313" key="2">
    <source>
        <dbReference type="Proteomes" id="UP001164768"/>
    </source>
</evidence>
<gene>
    <name evidence="1" type="ORF">ORR04_13665</name>
</gene>
<keyword evidence="1" id="KW-0614">Plasmid</keyword>
<proteinExistence type="predicted"/>
<name>A0AB38X8Y1_LEVBR</name>
<geneLocation type="plasmid" evidence="1 2">
    <name>pBRV434</name>
</geneLocation>